<dbReference type="InterPro" id="IPR045684">
    <property type="entry name" value="DUF6191"/>
</dbReference>
<gene>
    <name evidence="3" type="ORF">SAMN05192558_103300</name>
</gene>
<feature type="region of interest" description="Disordered" evidence="1">
    <location>
        <begin position="95"/>
        <end position="115"/>
    </location>
</feature>
<dbReference type="AlphaFoldDB" id="A0A1H0K1T7"/>
<name>A0A1H0K1T7_9PSEU</name>
<keyword evidence="2" id="KW-1133">Transmembrane helix</keyword>
<evidence type="ECO:0000256" key="1">
    <source>
        <dbReference type="SAM" id="MobiDB-lite"/>
    </source>
</evidence>
<evidence type="ECO:0000313" key="4">
    <source>
        <dbReference type="Proteomes" id="UP000199651"/>
    </source>
</evidence>
<keyword evidence="2" id="KW-0472">Membrane</keyword>
<organism evidence="3 4">
    <name type="scientific">Actinokineospora alba</name>
    <dbReference type="NCBI Taxonomy" id="504798"/>
    <lineage>
        <taxon>Bacteria</taxon>
        <taxon>Bacillati</taxon>
        <taxon>Actinomycetota</taxon>
        <taxon>Actinomycetes</taxon>
        <taxon>Pseudonocardiales</taxon>
        <taxon>Pseudonocardiaceae</taxon>
        <taxon>Actinokineospora</taxon>
    </lineage>
</organism>
<dbReference type="Pfam" id="PF19690">
    <property type="entry name" value="DUF6191"/>
    <property type="match status" value="1"/>
</dbReference>
<reference evidence="4" key="1">
    <citation type="submission" date="2016-10" db="EMBL/GenBank/DDBJ databases">
        <authorList>
            <person name="Varghese N."/>
            <person name="Submissions S."/>
        </authorList>
    </citation>
    <scope>NUCLEOTIDE SEQUENCE [LARGE SCALE GENOMIC DNA]</scope>
    <source>
        <strain evidence="4">IBRC-M 10655</strain>
    </source>
</reference>
<keyword evidence="4" id="KW-1185">Reference proteome</keyword>
<protein>
    <submittedName>
        <fullName evidence="3">Uncharacterized protein</fullName>
    </submittedName>
</protein>
<proteinExistence type="predicted"/>
<feature type="transmembrane region" description="Helical" evidence="2">
    <location>
        <begin position="34"/>
        <end position="59"/>
    </location>
</feature>
<sequence>MSWAAWCGGYALGDKGCCHSEQAGNSPGRGGVSLVVWVGMLFALSLPGLVVLLIVLAAVERWSPWRRKDLPATTVGFEELDAFFSGGKRLELEDRKSQSLMRDDEESGAPPHLRVDLDGGAVRMVKRD</sequence>
<evidence type="ECO:0000256" key="2">
    <source>
        <dbReference type="SAM" id="Phobius"/>
    </source>
</evidence>
<evidence type="ECO:0000313" key="3">
    <source>
        <dbReference type="EMBL" id="SDO49836.1"/>
    </source>
</evidence>
<accession>A0A1H0K1T7</accession>
<dbReference type="EMBL" id="FNJB01000003">
    <property type="protein sequence ID" value="SDO49836.1"/>
    <property type="molecule type" value="Genomic_DNA"/>
</dbReference>
<keyword evidence="2" id="KW-0812">Transmembrane</keyword>
<dbReference type="Proteomes" id="UP000199651">
    <property type="component" value="Unassembled WGS sequence"/>
</dbReference>